<accession>A0AAD6EP44</accession>
<dbReference type="PANTHER" id="PTHR46477:SF3">
    <property type="entry name" value="CYSTEINE_HISTIDINE-RICH C1 DOMAIN FAMILY PROTEIN"/>
    <property type="match status" value="1"/>
</dbReference>
<proteinExistence type="predicted"/>
<keyword evidence="2" id="KW-1185">Reference proteome</keyword>
<evidence type="ECO:0000313" key="2">
    <source>
        <dbReference type="Proteomes" id="UP001210211"/>
    </source>
</evidence>
<reference evidence="1 2" key="1">
    <citation type="journal article" date="2022" name="Cell">
        <title>Repeat-based holocentromeres influence genome architecture and karyotype evolution.</title>
        <authorList>
            <person name="Hofstatter P.G."/>
            <person name="Thangavel G."/>
            <person name="Lux T."/>
            <person name="Neumann P."/>
            <person name="Vondrak T."/>
            <person name="Novak P."/>
            <person name="Zhang M."/>
            <person name="Costa L."/>
            <person name="Castellani M."/>
            <person name="Scott A."/>
            <person name="Toegelov H."/>
            <person name="Fuchs J."/>
            <person name="Mata-Sucre Y."/>
            <person name="Dias Y."/>
            <person name="Vanzela A.L.L."/>
            <person name="Huettel B."/>
            <person name="Almeida C.C.S."/>
            <person name="Simkova H."/>
            <person name="Souza G."/>
            <person name="Pedrosa-Harand A."/>
            <person name="Macas J."/>
            <person name="Mayer K.F.X."/>
            <person name="Houben A."/>
            <person name="Marques A."/>
        </authorList>
    </citation>
    <scope>NUCLEOTIDE SEQUENCE [LARGE SCALE GENOMIC DNA]</scope>
    <source>
        <strain evidence="1">RhyTen1mFocal</strain>
    </source>
</reference>
<dbReference type="AlphaFoldDB" id="A0AAD6EP44"/>
<dbReference type="InterPro" id="IPR046349">
    <property type="entry name" value="C1-like_sf"/>
</dbReference>
<evidence type="ECO:0000313" key="1">
    <source>
        <dbReference type="EMBL" id="KAJ3691577.1"/>
    </source>
</evidence>
<dbReference type="Proteomes" id="UP001210211">
    <property type="component" value="Unassembled WGS sequence"/>
</dbReference>
<protein>
    <recommendedName>
        <fullName evidence="3">Phorbol-ester/DAG-type domain-containing protein</fullName>
    </recommendedName>
</protein>
<gene>
    <name evidence="1" type="ORF">LUZ61_020741</name>
</gene>
<dbReference type="SUPFAM" id="SSF57889">
    <property type="entry name" value="Cysteine-rich domain"/>
    <property type="match status" value="3"/>
</dbReference>
<sequence>MSSVGPSRVNMLGLKNNEVAITGTAKNRSNLWIAYNKGTTLKCDMCNSTIMDWHCFCAECRKCLHPTCAGLRMGTEYSNSLELPLSCRGCLESRTRESAVRNQLLVFNCNQGSFPTGLKIGSSITRIIETRNPSPHQLTKCDDYRLSHENSQGHKLVVRDDQTVCNGCKETIYGPHYACEDYSCSFCLHQECTSPRTTIMHPFFQGLIFAFSSSPTAIAYGKHPSTSRKNHYTFSCNACGRDVNGYYYYSLNGEVRLHPCCALLPREITCGETGANMVLQSQTTAKCLRCSHTRMLVNNKKTDQIWSYVSLSENVHMHVRCIIEMTSDLEDRSIVDNRVICTVGRLTLCKKTIKNGVTKLELQIAASGTKRKWEKNFGICMKFVKIAFGAVISAFFGDHTSFITNTYVAFAS</sequence>
<organism evidence="1 2">
    <name type="scientific">Rhynchospora tenuis</name>
    <dbReference type="NCBI Taxonomy" id="198213"/>
    <lineage>
        <taxon>Eukaryota</taxon>
        <taxon>Viridiplantae</taxon>
        <taxon>Streptophyta</taxon>
        <taxon>Embryophyta</taxon>
        <taxon>Tracheophyta</taxon>
        <taxon>Spermatophyta</taxon>
        <taxon>Magnoliopsida</taxon>
        <taxon>Liliopsida</taxon>
        <taxon>Poales</taxon>
        <taxon>Cyperaceae</taxon>
        <taxon>Cyperoideae</taxon>
        <taxon>Rhynchosporeae</taxon>
        <taxon>Rhynchospora</taxon>
    </lineage>
</organism>
<evidence type="ECO:0008006" key="3">
    <source>
        <dbReference type="Google" id="ProtNLM"/>
    </source>
</evidence>
<name>A0AAD6EP44_9POAL</name>
<dbReference type="EMBL" id="JAMRDG010000002">
    <property type="protein sequence ID" value="KAJ3691577.1"/>
    <property type="molecule type" value="Genomic_DNA"/>
</dbReference>
<dbReference type="PANTHER" id="PTHR46477">
    <property type="entry name" value="CYSTEINE/HISTIDINE-RICH C1 DOMAIN FAMILY PROTEIN"/>
    <property type="match status" value="1"/>
</dbReference>
<comment type="caution">
    <text evidence="1">The sequence shown here is derived from an EMBL/GenBank/DDBJ whole genome shotgun (WGS) entry which is preliminary data.</text>
</comment>